<feature type="compositionally biased region" description="Basic and acidic residues" evidence="7">
    <location>
        <begin position="198"/>
        <end position="207"/>
    </location>
</feature>
<evidence type="ECO:0000256" key="4">
    <source>
        <dbReference type="ARBA" id="ARBA00023015"/>
    </source>
</evidence>
<keyword evidence="2 6" id="KW-0863">Zinc-finger</keyword>
<dbReference type="GO" id="GO:0008270">
    <property type="term" value="F:zinc ion binding"/>
    <property type="evidence" value="ECO:0007669"/>
    <property type="project" value="UniProtKB-KW"/>
</dbReference>
<gene>
    <name evidence="9" type="primary">BRG1-0</name>
    <name evidence="9" type="ORF">Forpe1208_v015731</name>
</gene>
<dbReference type="PANTHER" id="PTHR47172:SF24">
    <property type="entry name" value="GATA ZINC FINGER DOMAIN-CONTAINING PROTEIN 14-RELATED"/>
    <property type="match status" value="1"/>
</dbReference>
<feature type="region of interest" description="Disordered" evidence="7">
    <location>
        <begin position="426"/>
        <end position="446"/>
    </location>
</feature>
<keyword evidence="3" id="KW-0862">Zinc</keyword>
<accession>A0A8J5NH86</accession>
<feature type="compositionally biased region" description="Pro residues" evidence="7">
    <location>
        <begin position="219"/>
        <end position="228"/>
    </location>
</feature>
<comment type="caution">
    <text evidence="9">The sequence shown here is derived from an EMBL/GenBank/DDBJ whole genome shotgun (WGS) entry which is preliminary data.</text>
</comment>
<dbReference type="Pfam" id="PF00320">
    <property type="entry name" value="GATA"/>
    <property type="match status" value="1"/>
</dbReference>
<dbReference type="AlphaFoldDB" id="A0A8J5NH86"/>
<dbReference type="GO" id="GO:0043565">
    <property type="term" value="F:sequence-specific DNA binding"/>
    <property type="evidence" value="ECO:0007669"/>
    <property type="project" value="InterPro"/>
</dbReference>
<evidence type="ECO:0000256" key="3">
    <source>
        <dbReference type="ARBA" id="ARBA00022833"/>
    </source>
</evidence>
<feature type="region of interest" description="Disordered" evidence="7">
    <location>
        <begin position="198"/>
        <end position="230"/>
    </location>
</feature>
<dbReference type="SMART" id="SM00401">
    <property type="entry name" value="ZnF_GATA"/>
    <property type="match status" value="1"/>
</dbReference>
<dbReference type="PANTHER" id="PTHR47172">
    <property type="entry name" value="OS01G0976800 PROTEIN"/>
    <property type="match status" value="1"/>
</dbReference>
<dbReference type="PROSITE" id="PS50114">
    <property type="entry name" value="GATA_ZN_FINGER_2"/>
    <property type="match status" value="1"/>
</dbReference>
<evidence type="ECO:0000256" key="2">
    <source>
        <dbReference type="ARBA" id="ARBA00022771"/>
    </source>
</evidence>
<evidence type="ECO:0000256" key="6">
    <source>
        <dbReference type="PROSITE-ProRule" id="PRU00094"/>
    </source>
</evidence>
<keyword evidence="5" id="KW-0804">Transcription</keyword>
<keyword evidence="1" id="KW-0479">Metal-binding</keyword>
<evidence type="ECO:0000256" key="7">
    <source>
        <dbReference type="SAM" id="MobiDB-lite"/>
    </source>
</evidence>
<reference evidence="9" key="1">
    <citation type="submission" date="2021-04" db="EMBL/GenBank/DDBJ databases">
        <title>First draft genome resource for Brassicaceae pathogens Fusarium oxysporum f. sp. raphani and Fusarium oxysporum f. sp. rapae.</title>
        <authorList>
            <person name="Asai S."/>
        </authorList>
    </citation>
    <scope>NUCLEOTIDE SEQUENCE</scope>
    <source>
        <strain evidence="9">Tf1208</strain>
    </source>
</reference>
<evidence type="ECO:0000313" key="10">
    <source>
        <dbReference type="Proteomes" id="UP000694050"/>
    </source>
</evidence>
<dbReference type="CDD" id="cd00202">
    <property type="entry name" value="ZnF_GATA"/>
    <property type="match status" value="1"/>
</dbReference>
<dbReference type="Proteomes" id="UP000694050">
    <property type="component" value="Unassembled WGS sequence"/>
</dbReference>
<sequence length="446" mass="49568">MVTISSPRESFPTIPFSASSIPLVHLKGSFQETVSATSHHGHGNLHYTDHSPSNSTVFFSGYPHPSCGASISSMVFSIEPQRQDDYHESPNRQSLPSISEVIQGTEPGPYNFRPPSSIQAGFSLSPPFALVRQPLHKTEKHPFFQQLLPASSFPLRQHALPVFSAPPQPPFASLPSLLPASDCSQSPSAKAEIPFQLHHSEQQKTPEPHPPLSGVYAHPSPPSSPPAPVTYQPRQICPGRQMPLPAYPTLPRRDYAPPAIYDAPVNSHVGSWSYQDSLSLISSSSRNILHCAEAYNRIAREQHGTHLIPERLPTEWELSDMLSNMELIKRSLEHVKDLVQTSIQNERTHEGVKMKCLYRGENHAPISTHAMQPSFGMTEIKKQRARTARPGRCHRCSRIDTPEWRRGPDGARTLCNACGLHYAKQKRKRQLKTSSIGPKPGEARRP</sequence>
<feature type="domain" description="GATA-type" evidence="8">
    <location>
        <begin position="392"/>
        <end position="445"/>
    </location>
</feature>
<dbReference type="InterPro" id="IPR000679">
    <property type="entry name" value="Znf_GATA"/>
</dbReference>
<keyword evidence="4" id="KW-0805">Transcription regulation</keyword>
<evidence type="ECO:0000256" key="5">
    <source>
        <dbReference type="ARBA" id="ARBA00023163"/>
    </source>
</evidence>
<evidence type="ECO:0000256" key="1">
    <source>
        <dbReference type="ARBA" id="ARBA00022723"/>
    </source>
</evidence>
<name>A0A8J5NH86_FUSOX</name>
<evidence type="ECO:0000313" key="9">
    <source>
        <dbReference type="EMBL" id="KAG7404080.1"/>
    </source>
</evidence>
<protein>
    <submittedName>
        <fullName evidence="9">Biofilm regulator 1</fullName>
    </submittedName>
</protein>
<dbReference type="EMBL" id="JAELUQ010000013">
    <property type="protein sequence ID" value="KAG7404080.1"/>
    <property type="molecule type" value="Genomic_DNA"/>
</dbReference>
<organism evidence="9 10">
    <name type="scientific">Fusarium oxysporum f. sp. rapae</name>
    <dbReference type="NCBI Taxonomy" id="485398"/>
    <lineage>
        <taxon>Eukaryota</taxon>
        <taxon>Fungi</taxon>
        <taxon>Dikarya</taxon>
        <taxon>Ascomycota</taxon>
        <taxon>Pezizomycotina</taxon>
        <taxon>Sordariomycetes</taxon>
        <taxon>Hypocreomycetidae</taxon>
        <taxon>Hypocreales</taxon>
        <taxon>Nectriaceae</taxon>
        <taxon>Fusarium</taxon>
        <taxon>Fusarium oxysporum species complex</taxon>
    </lineage>
</organism>
<dbReference type="GO" id="GO:0006355">
    <property type="term" value="P:regulation of DNA-templated transcription"/>
    <property type="evidence" value="ECO:0007669"/>
    <property type="project" value="InterPro"/>
</dbReference>
<evidence type="ECO:0000259" key="8">
    <source>
        <dbReference type="PROSITE" id="PS50114"/>
    </source>
</evidence>
<proteinExistence type="predicted"/>